<dbReference type="Proteomes" id="UP000011777">
    <property type="component" value="Unassembled WGS sequence"/>
</dbReference>
<dbReference type="GO" id="GO:0005743">
    <property type="term" value="C:mitochondrial inner membrane"/>
    <property type="evidence" value="ECO:0007669"/>
    <property type="project" value="UniProtKB-SubCell"/>
</dbReference>
<protein>
    <submittedName>
        <fullName evidence="10">Putative mitochondrial biogenesis factor</fullName>
    </submittedName>
</protein>
<dbReference type="GO" id="GO:0007005">
    <property type="term" value="P:mitochondrion organization"/>
    <property type="evidence" value="ECO:0007669"/>
    <property type="project" value="InterPro"/>
</dbReference>
<keyword evidence="7" id="KW-0496">Mitochondrion</keyword>
<reference evidence="10 11" key="1">
    <citation type="submission" date="2013-02" db="EMBL/GenBank/DDBJ databases">
        <title>Genome sequence of Candida maltosa Xu316, a potential industrial strain for xylitol and ethanol production.</title>
        <authorList>
            <person name="Yu J."/>
            <person name="Wang Q."/>
            <person name="Geng X."/>
            <person name="Bao W."/>
            <person name="He P."/>
            <person name="Cai J."/>
        </authorList>
    </citation>
    <scope>NUCLEOTIDE SEQUENCE [LARGE SCALE GENOMIC DNA]</scope>
    <source>
        <strain evidence="11">Xu316</strain>
    </source>
</reference>
<organism evidence="10 11">
    <name type="scientific">Candida maltosa (strain Xu316)</name>
    <name type="common">Yeast</name>
    <dbReference type="NCBI Taxonomy" id="1245528"/>
    <lineage>
        <taxon>Eukaryota</taxon>
        <taxon>Fungi</taxon>
        <taxon>Dikarya</taxon>
        <taxon>Ascomycota</taxon>
        <taxon>Saccharomycotina</taxon>
        <taxon>Pichiomycetes</taxon>
        <taxon>Debaryomycetaceae</taxon>
        <taxon>Candida/Lodderomyces clade</taxon>
        <taxon>Candida</taxon>
    </lineage>
</organism>
<keyword evidence="4" id="KW-0999">Mitochondrion inner membrane</keyword>
<dbReference type="InterPro" id="IPR012571">
    <property type="entry name" value="Mdm31/Mdm32"/>
</dbReference>
<dbReference type="AlphaFoldDB" id="M3HDD6"/>
<evidence type="ECO:0000256" key="6">
    <source>
        <dbReference type="ARBA" id="ARBA00022989"/>
    </source>
</evidence>
<dbReference type="HOGENOM" id="CLU_1574424_0_0_1"/>
<evidence type="ECO:0000313" key="11">
    <source>
        <dbReference type="Proteomes" id="UP000011777"/>
    </source>
</evidence>
<evidence type="ECO:0000256" key="5">
    <source>
        <dbReference type="ARBA" id="ARBA00022946"/>
    </source>
</evidence>
<keyword evidence="6" id="KW-1133">Transmembrane helix</keyword>
<dbReference type="GO" id="GO:0000001">
    <property type="term" value="P:mitochondrion inheritance"/>
    <property type="evidence" value="ECO:0007669"/>
    <property type="project" value="InterPro"/>
</dbReference>
<evidence type="ECO:0000256" key="9">
    <source>
        <dbReference type="ARBA" id="ARBA00025191"/>
    </source>
</evidence>
<keyword evidence="3" id="KW-0812">Transmembrane</keyword>
<dbReference type="EMBL" id="AOGT01002854">
    <property type="protein sequence ID" value="EMG45252.1"/>
    <property type="molecule type" value="Genomic_DNA"/>
</dbReference>
<comment type="caution">
    <text evidence="10">The sequence shown here is derived from an EMBL/GenBank/DDBJ whole genome shotgun (WGS) entry which is preliminary data.</text>
</comment>
<dbReference type="Pfam" id="PF08118">
    <property type="entry name" value="MDM31_MDM32"/>
    <property type="match status" value="1"/>
</dbReference>
<keyword evidence="11" id="KW-1185">Reference proteome</keyword>
<evidence type="ECO:0000256" key="3">
    <source>
        <dbReference type="ARBA" id="ARBA00022692"/>
    </source>
</evidence>
<dbReference type="PANTHER" id="PTHR31068:SF0">
    <property type="entry name" value="MITOCHONDRIAL DISTRIBUTION AND MORPHOLOGY PROTEIN 31"/>
    <property type="match status" value="1"/>
</dbReference>
<dbReference type="eggNOG" id="ENOG502QQU5">
    <property type="taxonomic scope" value="Eukaryota"/>
</dbReference>
<dbReference type="OrthoDB" id="17678at2759"/>
<evidence type="ECO:0000256" key="7">
    <source>
        <dbReference type="ARBA" id="ARBA00023128"/>
    </source>
</evidence>
<evidence type="ECO:0000256" key="8">
    <source>
        <dbReference type="ARBA" id="ARBA00023136"/>
    </source>
</evidence>
<comment type="subcellular location">
    <subcellularLocation>
        <location evidence="1">Mitochondrion inner membrane</location>
    </subcellularLocation>
</comment>
<comment type="function">
    <text evidence="9">Involved in the organization of the mitochondrial membranes and the global structure of the mitochondria. Also required for mitochondrial distribution and mobility as well as for the maintenance of mitochondrial DNA nucleoids structures.</text>
</comment>
<accession>M3HDD6</accession>
<comment type="similarity">
    <text evidence="2">Belongs to the MDM31/MDM32 family.</text>
</comment>
<evidence type="ECO:0000313" key="10">
    <source>
        <dbReference type="EMBL" id="EMG45252.1"/>
    </source>
</evidence>
<dbReference type="PANTHER" id="PTHR31068">
    <property type="entry name" value="MITOCHONDRIAL DISTRIBUTION AND MORPHOLOGY PROTEIN 31"/>
    <property type="match status" value="1"/>
</dbReference>
<gene>
    <name evidence="10" type="ORF">G210_5144</name>
</gene>
<evidence type="ECO:0000256" key="2">
    <source>
        <dbReference type="ARBA" id="ARBA00005687"/>
    </source>
</evidence>
<sequence>KINNSNPNSKFSWIINGKAEVVADITLPEEQDELNDSFLGEIFTNLFHPMDNPPSTEDSLLKDAIAAIYHTFQKPEKVTLDNSYVMVSVKMKLYDLKASLPTILPRTNDNIPFISLTDLRSLIGFINSQNTPITVTSTALEKLTDLSNIEDLGQTKMFDYIMADVYEELT</sequence>
<evidence type="ECO:0000256" key="4">
    <source>
        <dbReference type="ARBA" id="ARBA00022792"/>
    </source>
</evidence>
<proteinExistence type="inferred from homology"/>
<keyword evidence="5" id="KW-0809">Transit peptide</keyword>
<keyword evidence="8" id="KW-0472">Membrane</keyword>
<evidence type="ECO:0000256" key="1">
    <source>
        <dbReference type="ARBA" id="ARBA00004273"/>
    </source>
</evidence>
<feature type="non-terminal residue" evidence="10">
    <location>
        <position position="1"/>
    </location>
</feature>
<feature type="non-terminal residue" evidence="10">
    <location>
        <position position="170"/>
    </location>
</feature>
<name>M3HDD6_CANMX</name>